<dbReference type="InParanoid" id="K3XCF2"/>
<reference evidence="4" key="1">
    <citation type="journal article" date="2010" name="Genome Biol.">
        <title>Genome sequence of the necrotrophic plant pathogen Pythium ultimum reveals original pathogenicity mechanisms and effector repertoire.</title>
        <authorList>
            <person name="Levesque C.A."/>
            <person name="Brouwer H."/>
            <person name="Cano L."/>
            <person name="Hamilton J.P."/>
            <person name="Holt C."/>
            <person name="Huitema E."/>
            <person name="Raffaele S."/>
            <person name="Robideau G.P."/>
            <person name="Thines M."/>
            <person name="Win J."/>
            <person name="Zerillo M.M."/>
            <person name="Beakes G.W."/>
            <person name="Boore J.L."/>
            <person name="Busam D."/>
            <person name="Dumas B."/>
            <person name="Ferriera S."/>
            <person name="Fuerstenberg S.I."/>
            <person name="Gachon C.M."/>
            <person name="Gaulin E."/>
            <person name="Govers F."/>
            <person name="Grenville-Briggs L."/>
            <person name="Horner N."/>
            <person name="Hostetler J."/>
            <person name="Jiang R.H."/>
            <person name="Johnson J."/>
            <person name="Krajaejun T."/>
            <person name="Lin H."/>
            <person name="Meijer H.J."/>
            <person name="Moore B."/>
            <person name="Morris P."/>
            <person name="Phuntmart V."/>
            <person name="Puiu D."/>
            <person name="Shetty J."/>
            <person name="Stajich J.E."/>
            <person name="Tripathy S."/>
            <person name="Wawra S."/>
            <person name="van West P."/>
            <person name="Whitty B.R."/>
            <person name="Coutinho P.M."/>
            <person name="Henrissat B."/>
            <person name="Martin F."/>
            <person name="Thomas P.D."/>
            <person name="Tyler B.M."/>
            <person name="De Vries R.P."/>
            <person name="Kamoun S."/>
            <person name="Yandell M."/>
            <person name="Tisserat N."/>
            <person name="Buell C.R."/>
        </authorList>
    </citation>
    <scope>NUCLEOTIDE SEQUENCE</scope>
    <source>
        <strain evidence="4">DAOM:BR144</strain>
    </source>
</reference>
<dbReference type="Gene3D" id="3.90.120.10">
    <property type="entry name" value="DNA Methylase, subunit A, domain 2"/>
    <property type="match status" value="1"/>
</dbReference>
<dbReference type="AlphaFoldDB" id="K3XCF2"/>
<organism evidence="3 4">
    <name type="scientific">Globisporangium ultimum (strain ATCC 200006 / CBS 805.95 / DAOM BR144)</name>
    <name type="common">Pythium ultimum</name>
    <dbReference type="NCBI Taxonomy" id="431595"/>
    <lineage>
        <taxon>Eukaryota</taxon>
        <taxon>Sar</taxon>
        <taxon>Stramenopiles</taxon>
        <taxon>Oomycota</taxon>
        <taxon>Peronosporomycetes</taxon>
        <taxon>Pythiales</taxon>
        <taxon>Pythiaceae</taxon>
        <taxon>Globisporangium</taxon>
    </lineage>
</organism>
<dbReference type="Gene3D" id="3.40.50.150">
    <property type="entry name" value="Vaccinia Virus protein VP39"/>
    <property type="match status" value="1"/>
</dbReference>
<protein>
    <recommendedName>
        <fullName evidence="5">DNA (cytosine-5-)-methyltransferase</fullName>
    </recommendedName>
</protein>
<dbReference type="VEuPathDB" id="FungiDB:PYU1_G014870"/>
<dbReference type="Pfam" id="PF00145">
    <property type="entry name" value="DNA_methylase"/>
    <property type="match status" value="1"/>
</dbReference>
<name>K3XCF2_GLOUD</name>
<evidence type="ECO:0000256" key="2">
    <source>
        <dbReference type="ARBA" id="ARBA00022679"/>
    </source>
</evidence>
<reference evidence="4" key="2">
    <citation type="submission" date="2010-04" db="EMBL/GenBank/DDBJ databases">
        <authorList>
            <person name="Buell R."/>
            <person name="Hamilton J."/>
            <person name="Hostetler J."/>
        </authorList>
    </citation>
    <scope>NUCLEOTIDE SEQUENCE [LARGE SCALE GENOMIC DNA]</scope>
    <source>
        <strain evidence="4">DAOM:BR144</strain>
    </source>
</reference>
<keyword evidence="4" id="KW-1185">Reference proteome</keyword>
<dbReference type="InterPro" id="IPR029063">
    <property type="entry name" value="SAM-dependent_MTases_sf"/>
</dbReference>
<sequence length="134" mass="15449">MGGKRDPNDPRANLFLEYCKYLQYFKPKVFVIENVIGILSVKDRSSNLVIDKIMGVLSEKYNCMINKLYSCDFEVPQLRRRVIIMGIRKDLNVLSEPIIPINPNNRILLNELLLALMQNERECETKVKGMGLSS</sequence>
<evidence type="ECO:0000313" key="4">
    <source>
        <dbReference type="Proteomes" id="UP000019132"/>
    </source>
</evidence>
<evidence type="ECO:0000313" key="3">
    <source>
        <dbReference type="EnsemblProtists" id="PYU1_T014901"/>
    </source>
</evidence>
<dbReference type="HOGENOM" id="CLU_1900422_0_0_1"/>
<dbReference type="Proteomes" id="UP000019132">
    <property type="component" value="Unassembled WGS sequence"/>
</dbReference>
<proteinExistence type="predicted"/>
<reference evidence="3" key="3">
    <citation type="submission" date="2015-02" db="UniProtKB">
        <authorList>
            <consortium name="EnsemblProtists"/>
        </authorList>
    </citation>
    <scope>IDENTIFICATION</scope>
    <source>
        <strain evidence="3">DAOM BR144</strain>
    </source>
</reference>
<dbReference type="EMBL" id="GL376561">
    <property type="status" value="NOT_ANNOTATED_CDS"/>
    <property type="molecule type" value="Genomic_DNA"/>
</dbReference>
<dbReference type="EnsemblProtists" id="PYU1_T014901">
    <property type="protein sequence ID" value="PYU1_T014901"/>
    <property type="gene ID" value="PYU1_G014870"/>
</dbReference>
<keyword evidence="1" id="KW-0489">Methyltransferase</keyword>
<keyword evidence="2" id="KW-0808">Transferase</keyword>
<dbReference type="SUPFAM" id="SSF53335">
    <property type="entry name" value="S-adenosyl-L-methionine-dependent methyltransferases"/>
    <property type="match status" value="1"/>
</dbReference>
<dbReference type="GO" id="GO:0032259">
    <property type="term" value="P:methylation"/>
    <property type="evidence" value="ECO:0007669"/>
    <property type="project" value="UniProtKB-KW"/>
</dbReference>
<dbReference type="GO" id="GO:0008168">
    <property type="term" value="F:methyltransferase activity"/>
    <property type="evidence" value="ECO:0007669"/>
    <property type="project" value="UniProtKB-KW"/>
</dbReference>
<evidence type="ECO:0008006" key="5">
    <source>
        <dbReference type="Google" id="ProtNLM"/>
    </source>
</evidence>
<dbReference type="InterPro" id="IPR001525">
    <property type="entry name" value="C5_MeTfrase"/>
</dbReference>
<evidence type="ECO:0000256" key="1">
    <source>
        <dbReference type="ARBA" id="ARBA00022603"/>
    </source>
</evidence>
<dbReference type="PRINTS" id="PR00105">
    <property type="entry name" value="C5METTRFRASE"/>
</dbReference>
<accession>K3XCF2</accession>